<protein>
    <submittedName>
        <fullName evidence="2">Uncharacterized protein</fullName>
    </submittedName>
</protein>
<feature type="compositionally biased region" description="Low complexity" evidence="1">
    <location>
        <begin position="449"/>
        <end position="535"/>
    </location>
</feature>
<feature type="compositionally biased region" description="Basic and acidic residues" evidence="1">
    <location>
        <begin position="555"/>
        <end position="575"/>
    </location>
</feature>
<feature type="region of interest" description="Disordered" evidence="1">
    <location>
        <begin position="1"/>
        <end position="96"/>
    </location>
</feature>
<feature type="compositionally biased region" description="Polar residues" evidence="1">
    <location>
        <begin position="1"/>
        <end position="12"/>
    </location>
</feature>
<feature type="region of interest" description="Disordered" evidence="1">
    <location>
        <begin position="449"/>
        <end position="672"/>
    </location>
</feature>
<dbReference type="AlphaFoldDB" id="A0A0V0QAD4"/>
<feature type="compositionally biased region" description="Basic residues" evidence="1">
    <location>
        <begin position="221"/>
        <end position="247"/>
    </location>
</feature>
<dbReference type="InParanoid" id="A0A0V0QAD4"/>
<dbReference type="PANTHER" id="PTHR24258">
    <property type="entry name" value="SERINE PROTEASE-RELATED"/>
    <property type="match status" value="1"/>
</dbReference>
<proteinExistence type="predicted"/>
<name>A0A0V0QAD4_PSEPJ</name>
<accession>A0A0V0QAD4</accession>
<evidence type="ECO:0000313" key="3">
    <source>
        <dbReference type="Proteomes" id="UP000054937"/>
    </source>
</evidence>
<comment type="caution">
    <text evidence="2">The sequence shown here is derived from an EMBL/GenBank/DDBJ whole genome shotgun (WGS) entry which is preliminary data.</text>
</comment>
<gene>
    <name evidence="2" type="ORF">PPERSA_07440</name>
</gene>
<feature type="compositionally biased region" description="Low complexity" evidence="1">
    <location>
        <begin position="646"/>
        <end position="672"/>
    </location>
</feature>
<feature type="compositionally biased region" description="Basic residues" evidence="1">
    <location>
        <begin position="32"/>
        <end position="43"/>
    </location>
</feature>
<organism evidence="2 3">
    <name type="scientific">Pseudocohnilembus persalinus</name>
    <name type="common">Ciliate</name>
    <dbReference type="NCBI Taxonomy" id="266149"/>
    <lineage>
        <taxon>Eukaryota</taxon>
        <taxon>Sar</taxon>
        <taxon>Alveolata</taxon>
        <taxon>Ciliophora</taxon>
        <taxon>Intramacronucleata</taxon>
        <taxon>Oligohymenophorea</taxon>
        <taxon>Scuticociliatia</taxon>
        <taxon>Philasterida</taxon>
        <taxon>Pseudocohnilembidae</taxon>
        <taxon>Pseudocohnilembus</taxon>
    </lineage>
</organism>
<evidence type="ECO:0000256" key="1">
    <source>
        <dbReference type="SAM" id="MobiDB-lite"/>
    </source>
</evidence>
<feature type="compositionally biased region" description="Low complexity" evidence="1">
    <location>
        <begin position="576"/>
        <end position="608"/>
    </location>
</feature>
<dbReference type="PANTHER" id="PTHR24258:SF116">
    <property type="entry name" value="FI16631P1-RELATED"/>
    <property type="match status" value="1"/>
</dbReference>
<feature type="compositionally biased region" description="Polar residues" evidence="1">
    <location>
        <begin position="624"/>
        <end position="638"/>
    </location>
</feature>
<feature type="compositionally biased region" description="Polar residues" evidence="1">
    <location>
        <begin position="536"/>
        <end position="554"/>
    </location>
</feature>
<dbReference type="Proteomes" id="UP000054937">
    <property type="component" value="Unassembled WGS sequence"/>
</dbReference>
<feature type="compositionally biased region" description="Basic and acidic residues" evidence="1">
    <location>
        <begin position="54"/>
        <end position="96"/>
    </location>
</feature>
<sequence>MSQSPRNQNYRSFSREGEARYRKSSSSSSRSNSHKKPQRRYTRSRSFSKSQSKMSKDRYRQNNYDNRFRDRDSHFGKPYQNDRFDNRGGYDKYQQNKEKSQLKLLTMRRYREENESLIRVHFFIKNCYMEGGNAENFLFETKKQIQKCGYIDIIQLYNCSPKDNITDIAVGMRMDEDAQKIVEGNRMINLKNKNGEYKNQYPNLKMSSIFEKQLKEQYEKSKKKKSHGAASRSRSRSQTKKKSKSYRRQQQYYDQRIMIFGIPYQIQQNDIKNILAKRDIVPVSMEWKDHEGMEYLLCQFETKEQYENIMKKPLILDYQYEIEGQMVNLEIPVLIIKEVSEKNILSQLGLHQVRLNYDKESIVPLFVYKIFSQQGTIVNLFQDEQHKFLQIIYAEDVTSLVNLKIPSSLNIVVDENVNMVQLQIEYPNCFEQIKRLEINKSLNYQIKRAQQSSNPQNLQQNQQQQIEQQAQQDQNQASASKQQENQQQQQQQIQNKQASQPQYNLYQQEQQNQPKSPSQEQLQQSGKKSSSRSQSYDTNGNSGVQIMTENQQKYSQEREDRDQDSKSDNFNRNQERYNNTNNRDRSQYNNNYNKGNQNYRGNYQNRGQGDYRRGGNDFGGGRSNRGQYGNSYQNNRGSYQDRRDSSGYNNRGNYDNRNRSYNNRFSNNYNRR</sequence>
<feature type="region of interest" description="Disordered" evidence="1">
    <location>
        <begin position="220"/>
        <end position="248"/>
    </location>
</feature>
<reference evidence="2 3" key="1">
    <citation type="journal article" date="2015" name="Sci. Rep.">
        <title>Genome of the facultative scuticociliatosis pathogen Pseudocohnilembus persalinus provides insight into its virulence through horizontal gene transfer.</title>
        <authorList>
            <person name="Xiong J."/>
            <person name="Wang G."/>
            <person name="Cheng J."/>
            <person name="Tian M."/>
            <person name="Pan X."/>
            <person name="Warren A."/>
            <person name="Jiang C."/>
            <person name="Yuan D."/>
            <person name="Miao W."/>
        </authorList>
    </citation>
    <scope>NUCLEOTIDE SEQUENCE [LARGE SCALE GENOMIC DNA]</scope>
    <source>
        <strain evidence="2">36N120E</strain>
    </source>
</reference>
<feature type="compositionally biased region" description="Low complexity" evidence="1">
    <location>
        <begin position="44"/>
        <end position="53"/>
    </location>
</feature>
<evidence type="ECO:0000313" key="2">
    <source>
        <dbReference type="EMBL" id="KRW99197.1"/>
    </source>
</evidence>
<keyword evidence="3" id="KW-1185">Reference proteome</keyword>
<dbReference type="EMBL" id="LDAU01000220">
    <property type="protein sequence ID" value="KRW99197.1"/>
    <property type="molecule type" value="Genomic_DNA"/>
</dbReference>